<dbReference type="EMBL" id="JAINUG010001890">
    <property type="protein sequence ID" value="KAJ8352970.1"/>
    <property type="molecule type" value="Genomic_DNA"/>
</dbReference>
<name>A0AAD7R0X5_9TELE</name>
<feature type="non-terminal residue" evidence="6">
    <location>
        <position position="1"/>
    </location>
</feature>
<evidence type="ECO:0000313" key="6">
    <source>
        <dbReference type="EMBL" id="KAJ8352970.1"/>
    </source>
</evidence>
<dbReference type="InterPro" id="IPR007704">
    <property type="entry name" value="PIG-M"/>
</dbReference>
<dbReference type="GO" id="GO:0051751">
    <property type="term" value="F:alpha-1,4-mannosyltransferase activity"/>
    <property type="evidence" value="ECO:0007669"/>
    <property type="project" value="InterPro"/>
</dbReference>
<protein>
    <recommendedName>
        <fullName evidence="3">GPI alpha-1,4-mannosyltransferase I, catalytic subunit</fullName>
        <ecNumber evidence="3">2.4.1.-</ecNumber>
    </recommendedName>
    <alternativeName>
        <fullName evidence="3">GPI mannosyltransferase I</fullName>
    </alternativeName>
</protein>
<feature type="domain" description="Serpin" evidence="5">
    <location>
        <begin position="68"/>
        <end position="119"/>
    </location>
</feature>
<feature type="transmembrane region" description="Helical" evidence="3">
    <location>
        <begin position="90"/>
        <end position="108"/>
    </location>
</feature>
<dbReference type="Gene3D" id="3.30.497.10">
    <property type="entry name" value="Antithrombin, subunit I, domain 2"/>
    <property type="match status" value="1"/>
</dbReference>
<evidence type="ECO:0000313" key="7">
    <source>
        <dbReference type="Proteomes" id="UP001221898"/>
    </source>
</evidence>
<dbReference type="GO" id="GO:0005615">
    <property type="term" value="C:extracellular space"/>
    <property type="evidence" value="ECO:0007669"/>
    <property type="project" value="InterPro"/>
</dbReference>
<keyword evidence="3" id="KW-1133">Transmembrane helix</keyword>
<accession>A0AAD7R0X5</accession>
<evidence type="ECO:0000256" key="3">
    <source>
        <dbReference type="RuleBase" id="RU365064"/>
    </source>
</evidence>
<feature type="chain" id="PRO_5041982310" description="GPI alpha-1,4-mannosyltransferase I, catalytic subunit" evidence="4">
    <location>
        <begin position="20"/>
        <end position="122"/>
    </location>
</feature>
<comment type="caution">
    <text evidence="6">The sequence shown here is derived from an EMBL/GenBank/DDBJ whole genome shotgun (WGS) entry which is preliminary data.</text>
</comment>
<comment type="pathway">
    <text evidence="3">Glycolipid biosynthesis; glycosylphosphatidylinositol-anchor biosynthesis.</text>
</comment>
<evidence type="ECO:0000256" key="2">
    <source>
        <dbReference type="ARBA" id="ARBA00022900"/>
    </source>
</evidence>
<keyword evidence="1" id="KW-0646">Protease inhibitor</keyword>
<keyword evidence="2" id="KW-0722">Serine protease inhibitor</keyword>
<dbReference type="Proteomes" id="UP001221898">
    <property type="component" value="Unassembled WGS sequence"/>
</dbReference>
<proteinExistence type="inferred from homology"/>
<keyword evidence="3" id="KW-0472">Membrane</keyword>
<keyword evidence="3" id="KW-0337">GPI-anchor biosynthesis</keyword>
<dbReference type="SUPFAM" id="SSF56574">
    <property type="entry name" value="Serpins"/>
    <property type="match status" value="1"/>
</dbReference>
<reference evidence="6" key="1">
    <citation type="journal article" date="2023" name="Science">
        <title>Genome structures resolve the early diversification of teleost fishes.</title>
        <authorList>
            <person name="Parey E."/>
            <person name="Louis A."/>
            <person name="Montfort J."/>
            <person name="Bouchez O."/>
            <person name="Roques C."/>
            <person name="Iampietro C."/>
            <person name="Lluch J."/>
            <person name="Castinel A."/>
            <person name="Donnadieu C."/>
            <person name="Desvignes T."/>
            <person name="Floi Bucao C."/>
            <person name="Jouanno E."/>
            <person name="Wen M."/>
            <person name="Mejri S."/>
            <person name="Dirks R."/>
            <person name="Jansen H."/>
            <person name="Henkel C."/>
            <person name="Chen W.J."/>
            <person name="Zahm M."/>
            <person name="Cabau C."/>
            <person name="Klopp C."/>
            <person name="Thompson A.W."/>
            <person name="Robinson-Rechavi M."/>
            <person name="Braasch I."/>
            <person name="Lecointre G."/>
            <person name="Bobe J."/>
            <person name="Postlethwait J.H."/>
            <person name="Berthelot C."/>
            <person name="Roest Crollius H."/>
            <person name="Guiguen Y."/>
        </authorList>
    </citation>
    <scope>NUCLEOTIDE SEQUENCE</scope>
    <source>
        <strain evidence="6">NC1722</strain>
    </source>
</reference>
<comment type="caution">
    <text evidence="3">Lacks conserved residue(s) required for the propagation of feature annotation.</text>
</comment>
<dbReference type="Pfam" id="PF05007">
    <property type="entry name" value="Mannosyl_trans"/>
    <property type="match status" value="1"/>
</dbReference>
<dbReference type="InterPro" id="IPR036186">
    <property type="entry name" value="Serpin_sf"/>
</dbReference>
<evidence type="ECO:0000256" key="1">
    <source>
        <dbReference type="ARBA" id="ARBA00022690"/>
    </source>
</evidence>
<evidence type="ECO:0000256" key="4">
    <source>
        <dbReference type="SAM" id="SignalP"/>
    </source>
</evidence>
<comment type="similarity">
    <text evidence="3">Belongs to the PIGM family.</text>
</comment>
<keyword evidence="3" id="KW-0328">Glycosyltransferase</keyword>
<dbReference type="GO" id="GO:0006506">
    <property type="term" value="P:GPI anchor biosynthetic process"/>
    <property type="evidence" value="ECO:0007669"/>
    <property type="project" value="UniProtKB-KW"/>
</dbReference>
<keyword evidence="3" id="KW-0812">Transmembrane</keyword>
<keyword evidence="3" id="KW-0808">Transferase</keyword>
<dbReference type="AlphaFoldDB" id="A0AAD7R0X5"/>
<gene>
    <name evidence="6" type="ORF">AAFF_G00126800</name>
</gene>
<feature type="signal peptide" evidence="4">
    <location>
        <begin position="1"/>
        <end position="19"/>
    </location>
</feature>
<evidence type="ECO:0000259" key="5">
    <source>
        <dbReference type="Pfam" id="PF00079"/>
    </source>
</evidence>
<organism evidence="6 7">
    <name type="scientific">Aldrovandia affinis</name>
    <dbReference type="NCBI Taxonomy" id="143900"/>
    <lineage>
        <taxon>Eukaryota</taxon>
        <taxon>Metazoa</taxon>
        <taxon>Chordata</taxon>
        <taxon>Craniata</taxon>
        <taxon>Vertebrata</taxon>
        <taxon>Euteleostomi</taxon>
        <taxon>Actinopterygii</taxon>
        <taxon>Neopterygii</taxon>
        <taxon>Teleostei</taxon>
        <taxon>Notacanthiformes</taxon>
        <taxon>Halosauridae</taxon>
        <taxon>Aldrovandia</taxon>
    </lineage>
</organism>
<dbReference type="PANTHER" id="PTHR11461">
    <property type="entry name" value="SERINE PROTEASE INHIBITOR, SERPIN"/>
    <property type="match status" value="1"/>
</dbReference>
<dbReference type="InterPro" id="IPR042178">
    <property type="entry name" value="Serpin_sf_1"/>
</dbReference>
<keyword evidence="4" id="KW-0732">Signal</keyword>
<dbReference type="PANTHER" id="PTHR11461:SF204">
    <property type="entry name" value="SERPIN B6"/>
    <property type="match status" value="1"/>
</dbReference>
<keyword evidence="7" id="KW-1185">Reference proteome</keyword>
<sequence length="122" mass="13848">YFLWYLCLLPLVLPRLTLSLKRGLALLLLWFTGQAKTNRKRRPIFCHYSNDRLLFQQGNPAMESLTAANTNFSLDLFKKINDKTGNTGNVFYSPLSILSALAMVYLGSRGNTAVQMSQVWSL</sequence>
<comment type="function">
    <text evidence="3">Catalytic subunit of the glycosylphosphatidylinositol-mannosyltransferase I complex which catalyzes the transfer of the first mannose, via an alpha-1,4 bond from a dolichol-phosphate-mannose (Dol-P-Man) to the glucosaminyl acyl phosphatidylinositol (GlcN-(acyl)PI) intermediate to generate alpha-D-Man-(1-&gt;4)-alpha-D-GlcN-(1-&gt;6)-(1-radyl,2-acyl-sn-glycero-3-phospho)-2-acyl-inositol and participates in the sixth step of the glycosylphosphatidylinositol-anchor biosynthesis.</text>
</comment>
<dbReference type="Pfam" id="PF00079">
    <property type="entry name" value="Serpin"/>
    <property type="match status" value="1"/>
</dbReference>
<dbReference type="GO" id="GO:0005789">
    <property type="term" value="C:endoplasmic reticulum membrane"/>
    <property type="evidence" value="ECO:0007669"/>
    <property type="project" value="UniProtKB-SubCell"/>
</dbReference>
<dbReference type="EC" id="2.4.1.-" evidence="3"/>
<dbReference type="GO" id="GO:0004867">
    <property type="term" value="F:serine-type endopeptidase inhibitor activity"/>
    <property type="evidence" value="ECO:0007669"/>
    <property type="project" value="UniProtKB-KW"/>
</dbReference>
<comment type="subcellular location">
    <subcellularLocation>
        <location evidence="3">Endoplasmic reticulum membrane</location>
        <topology evidence="3">Multi-pass membrane protein</topology>
    </subcellularLocation>
</comment>
<dbReference type="GO" id="GO:0004376">
    <property type="term" value="F:GPI mannosyltransferase activity"/>
    <property type="evidence" value="ECO:0007669"/>
    <property type="project" value="InterPro"/>
</dbReference>
<keyword evidence="3" id="KW-0256">Endoplasmic reticulum</keyword>
<dbReference type="InterPro" id="IPR023796">
    <property type="entry name" value="Serpin_dom"/>
</dbReference>
<dbReference type="InterPro" id="IPR000215">
    <property type="entry name" value="Serpin_fam"/>
</dbReference>